<evidence type="ECO:0000256" key="3">
    <source>
        <dbReference type="ARBA" id="ARBA00022448"/>
    </source>
</evidence>
<proteinExistence type="inferred from homology"/>
<feature type="chain" id="PRO_5015508421" description="TolC family protein" evidence="8">
    <location>
        <begin position="37"/>
        <end position="493"/>
    </location>
</feature>
<protein>
    <recommendedName>
        <fullName evidence="11">TolC family protein</fullName>
    </recommendedName>
</protein>
<dbReference type="Gene3D" id="1.20.1600.10">
    <property type="entry name" value="Outer membrane efflux proteins (OEP)"/>
    <property type="match status" value="1"/>
</dbReference>
<evidence type="ECO:0000256" key="7">
    <source>
        <dbReference type="ARBA" id="ARBA00023237"/>
    </source>
</evidence>
<evidence type="ECO:0000313" key="9">
    <source>
        <dbReference type="EMBL" id="PUZ29454.1"/>
    </source>
</evidence>
<organism evidence="9 10">
    <name type="scientific">Chitinophaga parva</name>
    <dbReference type="NCBI Taxonomy" id="2169414"/>
    <lineage>
        <taxon>Bacteria</taxon>
        <taxon>Pseudomonadati</taxon>
        <taxon>Bacteroidota</taxon>
        <taxon>Chitinophagia</taxon>
        <taxon>Chitinophagales</taxon>
        <taxon>Chitinophagaceae</taxon>
        <taxon>Chitinophaga</taxon>
    </lineage>
</organism>
<dbReference type="GO" id="GO:1990281">
    <property type="term" value="C:efflux pump complex"/>
    <property type="evidence" value="ECO:0007669"/>
    <property type="project" value="TreeGrafter"/>
</dbReference>
<feature type="signal peptide" evidence="8">
    <location>
        <begin position="1"/>
        <end position="36"/>
    </location>
</feature>
<dbReference type="GO" id="GO:0015562">
    <property type="term" value="F:efflux transmembrane transporter activity"/>
    <property type="evidence" value="ECO:0007669"/>
    <property type="project" value="InterPro"/>
</dbReference>
<gene>
    <name evidence="9" type="ORF">DCC81_08395</name>
</gene>
<evidence type="ECO:0000256" key="5">
    <source>
        <dbReference type="ARBA" id="ARBA00022692"/>
    </source>
</evidence>
<accession>A0A2T7BP56</accession>
<keyword evidence="3" id="KW-0813">Transport</keyword>
<keyword evidence="8" id="KW-0732">Signal</keyword>
<dbReference type="PANTHER" id="PTHR30026">
    <property type="entry name" value="OUTER MEMBRANE PROTEIN TOLC"/>
    <property type="match status" value="1"/>
</dbReference>
<comment type="subcellular location">
    <subcellularLocation>
        <location evidence="1">Cell outer membrane</location>
    </subcellularLocation>
</comment>
<dbReference type="GO" id="GO:0015288">
    <property type="term" value="F:porin activity"/>
    <property type="evidence" value="ECO:0007669"/>
    <property type="project" value="TreeGrafter"/>
</dbReference>
<evidence type="ECO:0000256" key="4">
    <source>
        <dbReference type="ARBA" id="ARBA00022452"/>
    </source>
</evidence>
<evidence type="ECO:0000256" key="6">
    <source>
        <dbReference type="ARBA" id="ARBA00023136"/>
    </source>
</evidence>
<comment type="caution">
    <text evidence="9">The sequence shown here is derived from an EMBL/GenBank/DDBJ whole genome shotgun (WGS) entry which is preliminary data.</text>
</comment>
<evidence type="ECO:0000256" key="2">
    <source>
        <dbReference type="ARBA" id="ARBA00007613"/>
    </source>
</evidence>
<evidence type="ECO:0008006" key="11">
    <source>
        <dbReference type="Google" id="ProtNLM"/>
    </source>
</evidence>
<keyword evidence="6" id="KW-0472">Membrane</keyword>
<evidence type="ECO:0000313" key="10">
    <source>
        <dbReference type="Proteomes" id="UP000244450"/>
    </source>
</evidence>
<dbReference type="InterPro" id="IPR003423">
    <property type="entry name" value="OMP_efflux"/>
</dbReference>
<keyword evidence="10" id="KW-1185">Reference proteome</keyword>
<dbReference type="AlphaFoldDB" id="A0A2T7BP56"/>
<dbReference type="SUPFAM" id="SSF56954">
    <property type="entry name" value="Outer membrane efflux proteins (OEP)"/>
    <property type="match status" value="1"/>
</dbReference>
<dbReference type="EMBL" id="QCYK01000001">
    <property type="protein sequence ID" value="PUZ29454.1"/>
    <property type="molecule type" value="Genomic_DNA"/>
</dbReference>
<keyword evidence="5" id="KW-0812">Transmembrane</keyword>
<dbReference type="PANTHER" id="PTHR30026:SF20">
    <property type="entry name" value="OUTER MEMBRANE PROTEIN TOLC"/>
    <property type="match status" value="1"/>
</dbReference>
<keyword evidence="4" id="KW-1134">Transmembrane beta strand</keyword>
<comment type="similarity">
    <text evidence="2">Belongs to the outer membrane factor (OMF) (TC 1.B.17) family.</text>
</comment>
<evidence type="ECO:0000256" key="1">
    <source>
        <dbReference type="ARBA" id="ARBA00004442"/>
    </source>
</evidence>
<dbReference type="OrthoDB" id="654853at2"/>
<keyword evidence="7" id="KW-0998">Cell outer membrane</keyword>
<dbReference type="Pfam" id="PF02321">
    <property type="entry name" value="OEP"/>
    <property type="match status" value="2"/>
</dbReference>
<dbReference type="InterPro" id="IPR051906">
    <property type="entry name" value="TolC-like"/>
</dbReference>
<reference evidence="9 10" key="1">
    <citation type="submission" date="2018-04" db="EMBL/GenBank/DDBJ databases">
        <title>Chitinophaga fuyangensis sp. nov., isolated from soil in a chemical factory.</title>
        <authorList>
            <person name="Chen K."/>
        </authorList>
    </citation>
    <scope>NUCLEOTIDE SEQUENCE [LARGE SCALE GENOMIC DNA]</scope>
    <source>
        <strain evidence="9 10">LY-1</strain>
    </source>
</reference>
<dbReference type="Proteomes" id="UP000244450">
    <property type="component" value="Unassembled WGS sequence"/>
</dbReference>
<dbReference type="RefSeq" id="WP_108686091.1">
    <property type="nucleotide sequence ID" value="NZ_QCYK01000001.1"/>
</dbReference>
<evidence type="ECO:0000256" key="8">
    <source>
        <dbReference type="SAM" id="SignalP"/>
    </source>
</evidence>
<name>A0A2T7BP56_9BACT</name>
<sequence>MPTFLFGKRGSSRAMCRTRMFTGLLCMLLGTASVHAQSRAYTLSELTNAAVHHFPSIQRKQALVNSANAGIADVRSSYLPKLTASDQVNVATDNSIAGTYLPMAPIPSSSAGVRADNIYTPAGANLASLYSEYTLTDFGYRGARMAEAQAGKNLQEADLARETYLLKWQVCRLYFNLLKAQFQLQNDHQNLDRYQQIFRVIKAVTASGITAGVDSSLARAEMSRTMINLNQQLANYHQLQAELSYLSGFAADSLVLDSLTTGFGAPLRIGRDSLPRAYETLPLGIFDTLMVNTADTSNPLLDYYRRNADLYAATEKATSKGFTPKILLAGSLWARGSSIQYDDDFKSVGYGFGYQRFNYGVGLAFTYDLFSGFRRRTKVAMARFQTQAGNYEVEQQQLSLQNSVAKTDAALAATRDNLGQLPLQLKAAADVYRQKLAQYKAGMVNLIDLTNATYVLYRSQTDYVQTLGDWYLQHVDKAAATGKLDDFIQQIQQ</sequence>
<dbReference type="GO" id="GO:0009279">
    <property type="term" value="C:cell outer membrane"/>
    <property type="evidence" value="ECO:0007669"/>
    <property type="project" value="UniProtKB-SubCell"/>
</dbReference>